<dbReference type="InterPro" id="IPR036607">
    <property type="entry name" value="PRKCSH"/>
</dbReference>
<dbReference type="AlphaFoldDB" id="T1GTW1"/>
<name>T1GTW1_MEGSC</name>
<evidence type="ECO:0000256" key="2">
    <source>
        <dbReference type="ARBA" id="ARBA00023157"/>
    </source>
</evidence>
<organism evidence="4 5">
    <name type="scientific">Megaselia scalaris</name>
    <name type="common">Humpbacked fly</name>
    <name type="synonym">Phora scalaris</name>
    <dbReference type="NCBI Taxonomy" id="36166"/>
    <lineage>
        <taxon>Eukaryota</taxon>
        <taxon>Metazoa</taxon>
        <taxon>Ecdysozoa</taxon>
        <taxon>Arthropoda</taxon>
        <taxon>Hexapoda</taxon>
        <taxon>Insecta</taxon>
        <taxon>Pterygota</taxon>
        <taxon>Neoptera</taxon>
        <taxon>Endopterygota</taxon>
        <taxon>Diptera</taxon>
        <taxon>Brachycera</taxon>
        <taxon>Muscomorpha</taxon>
        <taxon>Platypezoidea</taxon>
        <taxon>Phoridae</taxon>
        <taxon>Megaseliini</taxon>
        <taxon>Megaselia</taxon>
    </lineage>
</organism>
<dbReference type="PROSITE" id="PS51914">
    <property type="entry name" value="MRH"/>
    <property type="match status" value="1"/>
</dbReference>
<evidence type="ECO:0000313" key="4">
    <source>
        <dbReference type="EnsemblMetazoa" id="MESCA007155-PA"/>
    </source>
</evidence>
<dbReference type="HOGENOM" id="CLU_2352596_0_0_1"/>
<dbReference type="EnsemblMetazoa" id="MESCA007155-RA">
    <property type="protein sequence ID" value="MESCA007155-PA"/>
    <property type="gene ID" value="MESCA007155"/>
</dbReference>
<dbReference type="EMBL" id="CAQQ02132666">
    <property type="status" value="NOT_ANNOTATED_CDS"/>
    <property type="molecule type" value="Genomic_DNA"/>
</dbReference>
<evidence type="ECO:0000256" key="1">
    <source>
        <dbReference type="ARBA" id="ARBA00022729"/>
    </source>
</evidence>
<evidence type="ECO:0000313" key="5">
    <source>
        <dbReference type="Proteomes" id="UP000015102"/>
    </source>
</evidence>
<reference evidence="5" key="1">
    <citation type="submission" date="2013-02" db="EMBL/GenBank/DDBJ databases">
        <authorList>
            <person name="Hughes D."/>
        </authorList>
    </citation>
    <scope>NUCLEOTIDE SEQUENCE</scope>
    <source>
        <strain>Durham</strain>
        <strain evidence="5">NC isolate 2 -- Noor lab</strain>
    </source>
</reference>
<feature type="domain" description="MRH" evidence="3">
    <location>
        <begin position="1"/>
        <end position="76"/>
    </location>
</feature>
<dbReference type="Proteomes" id="UP000015102">
    <property type="component" value="Unassembled WGS sequence"/>
</dbReference>
<protein>
    <recommendedName>
        <fullName evidence="3">MRH domain-containing protein</fullName>
    </recommendedName>
</protein>
<keyword evidence="1" id="KW-0732">Signal</keyword>
<keyword evidence="2" id="KW-1015">Disulfide bond</keyword>
<dbReference type="InterPro" id="IPR009011">
    <property type="entry name" value="Man6P_isomerase_rcpt-bd_dom_sf"/>
</dbReference>
<dbReference type="Gene3D" id="2.70.130.10">
    <property type="entry name" value="Mannose-6-phosphate receptor binding domain"/>
    <property type="match status" value="1"/>
</dbReference>
<dbReference type="InterPro" id="IPR044865">
    <property type="entry name" value="MRH_dom"/>
</dbReference>
<proteinExistence type="predicted"/>
<accession>T1GTW1</accession>
<keyword evidence="5" id="KW-1185">Reference proteome</keyword>
<dbReference type="SUPFAM" id="SSF50911">
    <property type="entry name" value="Mannose 6-phosphate receptor domain"/>
    <property type="match status" value="1"/>
</dbReference>
<reference evidence="4" key="2">
    <citation type="submission" date="2015-06" db="UniProtKB">
        <authorList>
            <consortium name="EnsemblMetazoa"/>
        </authorList>
    </citation>
    <scope>IDENTIFICATION</scope>
</reference>
<dbReference type="STRING" id="36166.T1GTW1"/>
<evidence type="ECO:0000259" key="3">
    <source>
        <dbReference type="PROSITE" id="PS51914"/>
    </source>
</evidence>
<sequence>SLGYPDTELRATGEQRAELKYLNGSDCPNEKGKKLSAIIEFKCDVRAGRGNAALDKSGTQKCEYRFVWKTNVICPSQNCDFKADSCEIFNKPLNISY</sequence>
<dbReference type="Pfam" id="PF13015">
    <property type="entry name" value="PRKCSH_1"/>
    <property type="match status" value="1"/>
</dbReference>